<feature type="domain" description="C2H2-type" evidence="10">
    <location>
        <begin position="1518"/>
        <end position="1545"/>
    </location>
</feature>
<feature type="region of interest" description="Disordered" evidence="9">
    <location>
        <begin position="1100"/>
        <end position="1140"/>
    </location>
</feature>
<feature type="region of interest" description="Disordered" evidence="9">
    <location>
        <begin position="208"/>
        <end position="230"/>
    </location>
</feature>
<proteinExistence type="predicted"/>
<dbReference type="SMART" id="SM00355">
    <property type="entry name" value="ZnF_C2H2"/>
    <property type="match status" value="3"/>
</dbReference>
<feature type="region of interest" description="Disordered" evidence="9">
    <location>
        <begin position="1163"/>
        <end position="1192"/>
    </location>
</feature>
<dbReference type="PROSITE" id="PS00028">
    <property type="entry name" value="ZINC_FINGER_C2H2_1"/>
    <property type="match status" value="3"/>
</dbReference>
<keyword evidence="7" id="KW-0539">Nucleus</keyword>
<evidence type="ECO:0000256" key="9">
    <source>
        <dbReference type="SAM" id="MobiDB-lite"/>
    </source>
</evidence>
<evidence type="ECO:0000256" key="8">
    <source>
        <dbReference type="PROSITE-ProRule" id="PRU00042"/>
    </source>
</evidence>
<feature type="domain" description="C2H2-type" evidence="10">
    <location>
        <begin position="1577"/>
        <end position="1602"/>
    </location>
</feature>
<feature type="region of interest" description="Disordered" evidence="9">
    <location>
        <begin position="1241"/>
        <end position="1325"/>
    </location>
</feature>
<keyword evidence="3 8" id="KW-0863">Zinc-finger</keyword>
<feature type="compositionally biased region" description="Basic and acidic residues" evidence="9">
    <location>
        <begin position="531"/>
        <end position="543"/>
    </location>
</feature>
<feature type="compositionally biased region" description="Basic and acidic residues" evidence="9">
    <location>
        <begin position="557"/>
        <end position="567"/>
    </location>
</feature>
<evidence type="ECO:0000256" key="6">
    <source>
        <dbReference type="ARBA" id="ARBA00023163"/>
    </source>
</evidence>
<name>A0A8D8VSP9_9HEMI</name>
<evidence type="ECO:0000259" key="10">
    <source>
        <dbReference type="PROSITE" id="PS50157"/>
    </source>
</evidence>
<dbReference type="PANTHER" id="PTHR46179:SF13">
    <property type="entry name" value="C2H2-TYPE DOMAIN-CONTAINING PROTEIN"/>
    <property type="match status" value="1"/>
</dbReference>
<keyword evidence="6" id="KW-0804">Transcription</keyword>
<comment type="subcellular location">
    <subcellularLocation>
        <location evidence="1">Nucleus</location>
    </subcellularLocation>
</comment>
<dbReference type="GO" id="GO:0005634">
    <property type="term" value="C:nucleus"/>
    <property type="evidence" value="ECO:0007669"/>
    <property type="project" value="UniProtKB-SubCell"/>
</dbReference>
<evidence type="ECO:0000256" key="2">
    <source>
        <dbReference type="ARBA" id="ARBA00022723"/>
    </source>
</evidence>
<dbReference type="EMBL" id="HBUF01079300">
    <property type="protein sequence ID" value="CAG6632284.1"/>
    <property type="molecule type" value="Transcribed_RNA"/>
</dbReference>
<protein>
    <submittedName>
        <fullName evidence="11">Zinc finger and BTB domain-containing protein 20</fullName>
    </submittedName>
</protein>
<feature type="domain" description="C2H2-type" evidence="10">
    <location>
        <begin position="1549"/>
        <end position="1576"/>
    </location>
</feature>
<evidence type="ECO:0000256" key="1">
    <source>
        <dbReference type="ARBA" id="ARBA00004123"/>
    </source>
</evidence>
<feature type="compositionally biased region" description="Polar residues" evidence="9">
    <location>
        <begin position="944"/>
        <end position="955"/>
    </location>
</feature>
<feature type="compositionally biased region" description="Basic and acidic residues" evidence="9">
    <location>
        <begin position="431"/>
        <end position="467"/>
    </location>
</feature>
<dbReference type="InterPro" id="IPR051061">
    <property type="entry name" value="Zinc_finger_trans_reg"/>
</dbReference>
<feature type="region of interest" description="Disordered" evidence="9">
    <location>
        <begin position="525"/>
        <end position="567"/>
    </location>
</feature>
<accession>A0A8D8VSP9</accession>
<evidence type="ECO:0000256" key="7">
    <source>
        <dbReference type="ARBA" id="ARBA00023242"/>
    </source>
</evidence>
<dbReference type="SUPFAM" id="SSF57667">
    <property type="entry name" value="beta-beta-alpha zinc fingers"/>
    <property type="match status" value="1"/>
</dbReference>
<keyword evidence="4" id="KW-0862">Zinc</keyword>
<feature type="region of interest" description="Disordered" evidence="9">
    <location>
        <begin position="429"/>
        <end position="513"/>
    </location>
</feature>
<evidence type="ECO:0000256" key="4">
    <source>
        <dbReference type="ARBA" id="ARBA00022833"/>
    </source>
</evidence>
<dbReference type="GO" id="GO:0008270">
    <property type="term" value="F:zinc ion binding"/>
    <property type="evidence" value="ECO:0007669"/>
    <property type="project" value="UniProtKB-KW"/>
</dbReference>
<keyword evidence="2" id="KW-0479">Metal-binding</keyword>
<evidence type="ECO:0000256" key="3">
    <source>
        <dbReference type="ARBA" id="ARBA00022771"/>
    </source>
</evidence>
<dbReference type="PROSITE" id="PS50157">
    <property type="entry name" value="ZINC_FINGER_C2H2_2"/>
    <property type="match status" value="3"/>
</dbReference>
<feature type="region of interest" description="Disordered" evidence="9">
    <location>
        <begin position="944"/>
        <end position="964"/>
    </location>
</feature>
<reference evidence="11" key="1">
    <citation type="submission" date="2021-05" db="EMBL/GenBank/DDBJ databases">
        <authorList>
            <person name="Alioto T."/>
            <person name="Alioto T."/>
            <person name="Gomez Garrido J."/>
        </authorList>
    </citation>
    <scope>NUCLEOTIDE SEQUENCE</scope>
</reference>
<dbReference type="GO" id="GO:0006357">
    <property type="term" value="P:regulation of transcription by RNA polymerase II"/>
    <property type="evidence" value="ECO:0007669"/>
    <property type="project" value="TreeGrafter"/>
</dbReference>
<dbReference type="PANTHER" id="PTHR46179">
    <property type="entry name" value="ZINC FINGER PROTEIN"/>
    <property type="match status" value="1"/>
</dbReference>
<feature type="compositionally biased region" description="Polar residues" evidence="9">
    <location>
        <begin position="1254"/>
        <end position="1315"/>
    </location>
</feature>
<organism evidence="11">
    <name type="scientific">Cacopsylla melanoneura</name>
    <dbReference type="NCBI Taxonomy" id="428564"/>
    <lineage>
        <taxon>Eukaryota</taxon>
        <taxon>Metazoa</taxon>
        <taxon>Ecdysozoa</taxon>
        <taxon>Arthropoda</taxon>
        <taxon>Hexapoda</taxon>
        <taxon>Insecta</taxon>
        <taxon>Pterygota</taxon>
        <taxon>Neoptera</taxon>
        <taxon>Paraneoptera</taxon>
        <taxon>Hemiptera</taxon>
        <taxon>Sternorrhyncha</taxon>
        <taxon>Psylloidea</taxon>
        <taxon>Psyllidae</taxon>
        <taxon>Psyllinae</taxon>
        <taxon>Cacopsylla</taxon>
    </lineage>
</organism>
<evidence type="ECO:0000313" key="11">
    <source>
        <dbReference type="EMBL" id="CAG6632284.1"/>
    </source>
</evidence>
<keyword evidence="5" id="KW-0805">Transcription regulation</keyword>
<dbReference type="InterPro" id="IPR013087">
    <property type="entry name" value="Znf_C2H2_type"/>
</dbReference>
<feature type="compositionally biased region" description="Basic and acidic residues" evidence="9">
    <location>
        <begin position="475"/>
        <end position="494"/>
    </location>
</feature>
<evidence type="ECO:0000256" key="5">
    <source>
        <dbReference type="ARBA" id="ARBA00023015"/>
    </source>
</evidence>
<sequence length="1620" mass="184244">MYHQNSSQVIKVVTKLLIQLQDMGLLETYQLSSSPKVLMTKDQLHLLLDQIKCLKLVLLEIKSLETPTETDPFHYNVVTTKHEVNEDQDEDRASSDMAQHDIDKAQETDFNLDLKEINQENKIRSKLMDISTLDNIINETSANKSEDSEGGIHEKSPLLGDYETRERTHEEGDLDGIGESVNLKSISVSIIEDKEDRKSDEFRHQFNYSESLKTPNPDFEDKKLSEPSSYIEIEPATPLLYENISKDLAEPDCDKVKSVDILGEIISREKETQNDENELKSADYLQETLDNDFEKTKKDATKKPVDIIEDMIREDQDSNEADIPKSEDFLREMITGKLNSENINAKEDLSTKPEDFIENMLKADSEITENVEKRSKPIDFMTEITSNKEYIETKQNTPGFIQDEIVEEKDKTKDCANKMDFLQEMIGCESKNGHESKPEDFIKEMISGKEDKNSNTPKKDDFIRDIVDGPSEDTETTKQTEEEVKHSDTQKEIEDREEDILENNEKQLINTINESDKETNIELLNNNNKSNDVEVTTHSKDVNDTNQPPSSDITDETNNKDKDKEDPATSISFLSEIPNVADATNNFMDQIIDSKPKTPNQLNFLEDLNTKHHGVDKAVDSKYESESLKTPKPVIAEDSTYYTEEHGYSFTVLDTQYKPQSGGGLYETDKSGSLYGDGVAKLNKKLTPFGVENAQDNFGFNYAESSSGNHGNKSRPSVPIHIEQNKIYERETEKDMNTFTIPSLSFFNCDNAYDEDTIRKPAAYYGGGDYNESTECNEPDGTENNYTEQGKNYENNLNSEYKADTGETNGENYEKPENYGEKYAHCDRNETYEQNYGGFGPYNDSYKPTGAGDPSFYDNTDPSEYSKNWQSGKDWGCSYETNSGYDKSTGYDSTRYEGFYENQPYDNQYAYDYQKESFHNYSYEYNYLNEETHQQEYSSCSYQQHSGETNSQTSHFPAETSHFDSSAPVFENQNDFMSTRYGMNFTAESGGNGIDETTGESANVMENPALHSNFNSTYETGQSDYYGQPYDVYKKQYGAEDSFTYNKTDPTYTDYSNYGESHACAVAQHYSTPLFNTAQPYQLSSSYQGDHMYTDQYAGANETTTTPSRGEHMNYESSRQVVQSGERFSNPYDTNQDGDQQNELSRYDAQSSDYLHQDRVYSAGNHGYQSGKDGNHGYGLNGKDQRTNQEPSSELNVNTMSYHGNEEHVANSGCDIVNSSNPTHNREDHFIREDRGPFDYEQLMREGGGPGHPSFSQGNPIVSSQSVETQSNPNKNDTNQNYSNRIDTSQNYPNRIDTTQNYPNRIDTSQSYPNRNENKENVAEGSRGMEFLSKMGSYSGENIHGGINKDIREVVVSGKKQQLDGEDVLFEGQGGMVLEEQGESQSQDLKFFETLKKFTQPLSAFEIGGTQALKHTKSRLATKSAKKRLQTSDLNQWDNENSTEPSTLTYTQLRTPERENIVYTGDLKRLLISSFYNEDNIGLGAAVQKLKKSKTQLELNRSLGGHRESHIEQDGKGFCCEFCGTMFTTKHSLKYHHTTQHRLNPHQAFVCHVCSKPFHRKSVLIVHLQAHEGVKNFGCDYCPARFSQKISWRVHMMRHRGECVGVSIIDISRGSEELWV</sequence>
<dbReference type="InterPro" id="IPR036236">
    <property type="entry name" value="Znf_C2H2_sf"/>
</dbReference>
<dbReference type="Gene3D" id="3.30.160.60">
    <property type="entry name" value="Classic Zinc Finger"/>
    <property type="match status" value="2"/>
</dbReference>
<feature type="compositionally biased region" description="Polar residues" evidence="9">
    <location>
        <begin position="1115"/>
        <end position="1140"/>
    </location>
</feature>